<reference evidence="1 2" key="1">
    <citation type="submission" date="2023-07" db="EMBL/GenBank/DDBJ databases">
        <title>Genomic Encyclopedia of Type Strains, Phase IV (KMG-IV): sequencing the most valuable type-strain genomes for metagenomic binning, comparative biology and taxonomic classification.</title>
        <authorList>
            <person name="Goeker M."/>
        </authorList>
    </citation>
    <scope>NUCLEOTIDE SEQUENCE [LARGE SCALE GENOMIC DNA]</scope>
    <source>
        <strain evidence="1 2">DSM 29005</strain>
    </source>
</reference>
<dbReference type="Proteomes" id="UP001234495">
    <property type="component" value="Unassembled WGS sequence"/>
</dbReference>
<dbReference type="EMBL" id="JAUSUD010000023">
    <property type="protein sequence ID" value="MDQ0232602.1"/>
    <property type="molecule type" value="Genomic_DNA"/>
</dbReference>
<comment type="caution">
    <text evidence="1">The sequence shown here is derived from an EMBL/GenBank/DDBJ whole genome shotgun (WGS) entry which is preliminary data.</text>
</comment>
<evidence type="ECO:0000313" key="1">
    <source>
        <dbReference type="EMBL" id="MDQ0232602.1"/>
    </source>
</evidence>
<name>A0ABT9ZJX9_9BACI</name>
<evidence type="ECO:0000313" key="2">
    <source>
        <dbReference type="Proteomes" id="UP001234495"/>
    </source>
</evidence>
<protein>
    <submittedName>
        <fullName evidence="1">Uncharacterized protein</fullName>
    </submittedName>
</protein>
<proteinExistence type="predicted"/>
<keyword evidence="2" id="KW-1185">Reference proteome</keyword>
<organism evidence="1 2">
    <name type="scientific">Metabacillus malikii</name>
    <dbReference type="NCBI Taxonomy" id="1504265"/>
    <lineage>
        <taxon>Bacteria</taxon>
        <taxon>Bacillati</taxon>
        <taxon>Bacillota</taxon>
        <taxon>Bacilli</taxon>
        <taxon>Bacillales</taxon>
        <taxon>Bacillaceae</taxon>
        <taxon>Metabacillus</taxon>
    </lineage>
</organism>
<sequence>MTKVYIQTCNIFLIISHRLNASLSLTESCHGNSYFFVLTMKNSSTNNGIQY</sequence>
<accession>A0ABT9ZJX9</accession>
<gene>
    <name evidence="1" type="ORF">J2S19_003924</name>
</gene>